<gene>
    <name evidence="4" type="ORF">G3M70_00850</name>
</gene>
<feature type="chain" id="PRO_5032332324" description="Mechanosensitive ion channel" evidence="3">
    <location>
        <begin position="37"/>
        <end position="582"/>
    </location>
</feature>
<dbReference type="AlphaFoldDB" id="A0A7T0FYR4"/>
<evidence type="ECO:0000313" key="5">
    <source>
        <dbReference type="Proteomes" id="UP000594688"/>
    </source>
</evidence>
<keyword evidence="2" id="KW-0472">Membrane</keyword>
<feature type="transmembrane region" description="Helical" evidence="2">
    <location>
        <begin position="317"/>
        <end position="334"/>
    </location>
</feature>
<evidence type="ECO:0000313" key="4">
    <source>
        <dbReference type="EMBL" id="QPJ60514.1"/>
    </source>
</evidence>
<dbReference type="EMBL" id="CP048685">
    <property type="protein sequence ID" value="QPJ60514.1"/>
    <property type="molecule type" value="Genomic_DNA"/>
</dbReference>
<accession>A0A7T0FYR4</accession>
<feature type="signal peptide" evidence="3">
    <location>
        <begin position="1"/>
        <end position="36"/>
    </location>
</feature>
<evidence type="ECO:0000256" key="1">
    <source>
        <dbReference type="SAM" id="Coils"/>
    </source>
</evidence>
<sequence length="582" mass="66135">MVLKNILQKLNVNFVVLAPAVLAFALTLLSPLPSFAQEDQPDTSQEEPSASSSSKNIQSILLLLSNQSEATWKELEELSRLPATKRIQEKKEELLLRLDGINKNFENIATRMQTDDLNAAKEGDKEWFDQIQAITKPLLDALSDVTAKPRRIERLKKKIETLSNRLHQVEAARKNIQSLLAANANDKDRSPEQIQAYQQHLQKLKKKYDPELVRLNLKETQRALRIETANTAPLMDTATTAIQQFFKSRGRNLLITIAVFLGLWWILMRFRVLFSGKKNILNIPPWMNKVLMTIYSILVLLFCIISSMVTLYILNDWLLLSIVILFLIAVAWASRQLIPRMFQEVRLAMNLGTVKEHERLIWNGVPWLVESIGLQATLTNDSLQGGMVQLPVGDLVGLHSRPVVDDEPWFPTIPDDWVLLADNTYGQIETQTMEQVILTLKGDTRKTYTTQEFLSLTPRNISRGFRYEIEFGLDYSLQSKICSEIPEIFQNGLRKHLASHLETDKPDIKNIEIAFDHASGSSLILKFLIDLDGRLGGQYVEILNKIQNTLVIICNENDLKIPVSQLALNLPENSDKNLPGIS</sequence>
<dbReference type="KEGG" id="nli:G3M70_00850"/>
<reference evidence="4 5" key="1">
    <citation type="submission" date="2020-02" db="EMBL/GenBank/DDBJ databases">
        <title>Genomic and physiological characterization of two novel Nitrospinaceae genera.</title>
        <authorList>
            <person name="Mueller A.J."/>
            <person name="Jung M.-Y."/>
            <person name="Strachan C.R."/>
            <person name="Herbold C.W."/>
            <person name="Kirkegaard R.H."/>
            <person name="Daims H."/>
        </authorList>
    </citation>
    <scope>NUCLEOTIDE SEQUENCE [LARGE SCALE GENOMIC DNA]</scope>
    <source>
        <strain evidence="4">EB</strain>
    </source>
</reference>
<evidence type="ECO:0008006" key="6">
    <source>
        <dbReference type="Google" id="ProtNLM"/>
    </source>
</evidence>
<feature type="transmembrane region" description="Helical" evidence="2">
    <location>
        <begin position="290"/>
        <end position="311"/>
    </location>
</feature>
<feature type="transmembrane region" description="Helical" evidence="2">
    <location>
        <begin position="253"/>
        <end position="270"/>
    </location>
</feature>
<keyword evidence="3" id="KW-0732">Signal</keyword>
<keyword evidence="1" id="KW-0175">Coiled coil</keyword>
<name>A0A7T0FYR4_9BACT</name>
<evidence type="ECO:0000256" key="2">
    <source>
        <dbReference type="SAM" id="Phobius"/>
    </source>
</evidence>
<protein>
    <recommendedName>
        <fullName evidence="6">Mechanosensitive ion channel</fullName>
    </recommendedName>
</protein>
<evidence type="ECO:0000256" key="3">
    <source>
        <dbReference type="SAM" id="SignalP"/>
    </source>
</evidence>
<keyword evidence="2" id="KW-1133">Transmembrane helix</keyword>
<keyword evidence="2" id="KW-0812">Transmembrane</keyword>
<proteinExistence type="predicted"/>
<dbReference type="Proteomes" id="UP000594688">
    <property type="component" value="Chromosome"/>
</dbReference>
<organism evidence="4 5">
    <name type="scientific">Candidatus Nitronauta litoralis</name>
    <dbReference type="NCBI Taxonomy" id="2705533"/>
    <lineage>
        <taxon>Bacteria</taxon>
        <taxon>Pseudomonadati</taxon>
        <taxon>Nitrospinota/Tectimicrobiota group</taxon>
        <taxon>Nitrospinota</taxon>
        <taxon>Nitrospinia</taxon>
        <taxon>Nitrospinales</taxon>
        <taxon>Nitrospinaceae</taxon>
        <taxon>Candidatus Nitronauta</taxon>
    </lineage>
</organism>
<feature type="coiled-coil region" evidence="1">
    <location>
        <begin position="152"/>
        <end position="189"/>
    </location>
</feature>